<dbReference type="PANTHER" id="PTHR11986">
    <property type="entry name" value="AMINOTRANSFERASE CLASS III"/>
    <property type="match status" value="1"/>
</dbReference>
<dbReference type="RefSeq" id="WP_369250824.1">
    <property type="nucleotide sequence ID" value="NZ_CP163443.1"/>
</dbReference>
<evidence type="ECO:0000256" key="5">
    <source>
        <dbReference type="RuleBase" id="RU003560"/>
    </source>
</evidence>
<dbReference type="InterPro" id="IPR050103">
    <property type="entry name" value="Class-III_PLP-dep_AT"/>
</dbReference>
<dbReference type="PANTHER" id="PTHR11986:SF79">
    <property type="entry name" value="ACETYLORNITHINE AMINOTRANSFERASE, MITOCHONDRIAL"/>
    <property type="match status" value="1"/>
</dbReference>
<dbReference type="InterPro" id="IPR005814">
    <property type="entry name" value="Aminotrans_3"/>
</dbReference>
<dbReference type="Gene3D" id="3.90.1150.10">
    <property type="entry name" value="Aspartate Aminotransferase, domain 1"/>
    <property type="match status" value="1"/>
</dbReference>
<comment type="similarity">
    <text evidence="5">Belongs to the class-III pyridoxal-phosphate-dependent aminotransferase family.</text>
</comment>
<dbReference type="Gene3D" id="3.40.640.10">
    <property type="entry name" value="Type I PLP-dependent aspartate aminotransferase-like (Major domain)"/>
    <property type="match status" value="1"/>
</dbReference>
<dbReference type="SUPFAM" id="SSF53383">
    <property type="entry name" value="PLP-dependent transferases"/>
    <property type="match status" value="1"/>
</dbReference>
<dbReference type="FunFam" id="3.40.640.10:FF:000004">
    <property type="entry name" value="Acetylornithine aminotransferase"/>
    <property type="match status" value="1"/>
</dbReference>
<dbReference type="GO" id="GO:0008483">
    <property type="term" value="F:transaminase activity"/>
    <property type="evidence" value="ECO:0007669"/>
    <property type="project" value="UniProtKB-KW"/>
</dbReference>
<dbReference type="PROSITE" id="PS00600">
    <property type="entry name" value="AA_TRANSFER_CLASS_3"/>
    <property type="match status" value="1"/>
</dbReference>
<dbReference type="InterPro" id="IPR049704">
    <property type="entry name" value="Aminotrans_3_PPA_site"/>
</dbReference>
<organism evidence="6">
    <name type="scientific">Streptomyces sp. R41</name>
    <dbReference type="NCBI Taxonomy" id="3238632"/>
    <lineage>
        <taxon>Bacteria</taxon>
        <taxon>Bacillati</taxon>
        <taxon>Actinomycetota</taxon>
        <taxon>Actinomycetes</taxon>
        <taxon>Kitasatosporales</taxon>
        <taxon>Streptomycetaceae</taxon>
        <taxon>Streptomyces</taxon>
    </lineage>
</organism>
<dbReference type="InterPro" id="IPR015422">
    <property type="entry name" value="PyrdxlP-dep_Trfase_small"/>
</dbReference>
<name>A0AB39RQ76_9ACTN</name>
<dbReference type="GO" id="GO:0042802">
    <property type="term" value="F:identical protein binding"/>
    <property type="evidence" value="ECO:0007669"/>
    <property type="project" value="TreeGrafter"/>
</dbReference>
<dbReference type="PIRSF" id="PIRSF000521">
    <property type="entry name" value="Transaminase_4ab_Lys_Orn"/>
    <property type="match status" value="1"/>
</dbReference>
<dbReference type="CDD" id="cd00610">
    <property type="entry name" value="OAT_like"/>
    <property type="match status" value="1"/>
</dbReference>
<accession>A0AB39RQ76</accession>
<sequence length="426" mass="44453">MTAAVTAVAHGAVDRAHIARLYREHLSSGRAVLGSVLGGMLETGSDGAWVFTEDGRRYLDFGGYGVFILGHRHPSVTTAVHHQVDSHPLAGRVFLEPVAARAAQALAARTPAGLDRVHFVNSGAEATEAGLKLARAHGHTALVSTTGGYHGKTLGALTATANPKYQEPFQPLLPDSTAVPYGDTDAMAATLAELGRRACVIVEPVQGEGGVRIPPPGYLAEVGELCRTSGAFLIVDEIQTGLGRLGSWWGMDAEGAEHVAPDVLLVGKGLSGGVVPVAAMVATEAAYRPFSRDPYLHTSTFAASPIACAAAWAAVEALDREDIISRAEVLGDRLLTGVRAACSPYAGGLVHDVRGRGLLIGLELAEERAVGELILELVGRGVLVNHSLNATRVLRLTPPAIVGDEEVRLFLTALAEGLRVVAARVG</sequence>
<gene>
    <name evidence="6" type="ORF">AB5J53_41925</name>
</gene>
<evidence type="ECO:0000256" key="3">
    <source>
        <dbReference type="ARBA" id="ARBA00022679"/>
    </source>
</evidence>
<comment type="cofactor">
    <cofactor evidence="1">
        <name>pyridoxal 5'-phosphate</name>
        <dbReference type="ChEBI" id="CHEBI:597326"/>
    </cofactor>
</comment>
<keyword evidence="3" id="KW-0808">Transferase</keyword>
<dbReference type="Pfam" id="PF00202">
    <property type="entry name" value="Aminotran_3"/>
    <property type="match status" value="1"/>
</dbReference>
<protein>
    <submittedName>
        <fullName evidence="6">Aspartate aminotransferase family protein</fullName>
    </submittedName>
</protein>
<dbReference type="GO" id="GO:0030170">
    <property type="term" value="F:pyridoxal phosphate binding"/>
    <property type="evidence" value="ECO:0007669"/>
    <property type="project" value="InterPro"/>
</dbReference>
<dbReference type="InterPro" id="IPR015421">
    <property type="entry name" value="PyrdxlP-dep_Trfase_major"/>
</dbReference>
<dbReference type="InterPro" id="IPR015424">
    <property type="entry name" value="PyrdxlP-dep_Trfase"/>
</dbReference>
<dbReference type="EMBL" id="CP163443">
    <property type="protein sequence ID" value="XDQ57763.1"/>
    <property type="molecule type" value="Genomic_DNA"/>
</dbReference>
<keyword evidence="4 5" id="KW-0663">Pyridoxal phosphate</keyword>
<evidence type="ECO:0000256" key="2">
    <source>
        <dbReference type="ARBA" id="ARBA00022576"/>
    </source>
</evidence>
<evidence type="ECO:0000313" key="6">
    <source>
        <dbReference type="EMBL" id="XDQ57763.1"/>
    </source>
</evidence>
<evidence type="ECO:0000256" key="1">
    <source>
        <dbReference type="ARBA" id="ARBA00001933"/>
    </source>
</evidence>
<evidence type="ECO:0000256" key="4">
    <source>
        <dbReference type="ARBA" id="ARBA00022898"/>
    </source>
</evidence>
<reference evidence="6" key="1">
    <citation type="submission" date="2024-07" db="EMBL/GenBank/DDBJ databases">
        <authorList>
            <person name="Yu S.T."/>
        </authorList>
    </citation>
    <scope>NUCLEOTIDE SEQUENCE</scope>
    <source>
        <strain evidence="6">R41</strain>
    </source>
</reference>
<keyword evidence="2 6" id="KW-0032">Aminotransferase</keyword>
<dbReference type="AlphaFoldDB" id="A0AB39RQ76"/>
<proteinExistence type="inferred from homology"/>